<sequence length="156" mass="17095">MSEPAREFTLFADYFQFYIQDESADSDLSDAWTEEAVERMLAVEAGVVGIGTARNMDVPVTVEILDAPPPLEPDRWDHIVECTLVNGSANLAIAGCTDYFPDAARIPAPPGTYRLRACYAGLDTLSEDGLEGDDRYLLQLWPAPAIDITVVKQRAA</sequence>
<protein>
    <submittedName>
        <fullName evidence="1">Uncharacterized protein</fullName>
    </submittedName>
</protein>
<reference evidence="1" key="1">
    <citation type="submission" date="2019-12" db="EMBL/GenBank/DDBJ databases">
        <authorList>
            <person name="Cremers G."/>
        </authorList>
    </citation>
    <scope>NUCLEOTIDE SEQUENCE</scope>
    <source>
        <strain evidence="1">Vvax</strain>
    </source>
</reference>
<dbReference type="EMBL" id="LR743507">
    <property type="protein sequence ID" value="CAA2100197.1"/>
    <property type="molecule type" value="Genomic_DNA"/>
</dbReference>
<organism evidence="1">
    <name type="scientific">Variovorax paradoxus</name>
    <dbReference type="NCBI Taxonomy" id="34073"/>
    <lineage>
        <taxon>Bacteria</taxon>
        <taxon>Pseudomonadati</taxon>
        <taxon>Pseudomonadota</taxon>
        <taxon>Betaproteobacteria</taxon>
        <taxon>Burkholderiales</taxon>
        <taxon>Comamonadaceae</taxon>
        <taxon>Variovorax</taxon>
    </lineage>
</organism>
<accession>A0A679IJP4</accession>
<dbReference type="Gene3D" id="2.60.34.30">
    <property type="entry name" value="Competence, DNA-entry nuclease inhibitor, ComJ"/>
    <property type="match status" value="1"/>
</dbReference>
<dbReference type="AlphaFoldDB" id="A0A679IJP4"/>
<gene>
    <name evidence="1" type="ORF">VVAX_00619</name>
</gene>
<evidence type="ECO:0000313" key="1">
    <source>
        <dbReference type="EMBL" id="CAA2100197.1"/>
    </source>
</evidence>
<dbReference type="RefSeq" id="WP_339088364.1">
    <property type="nucleotide sequence ID" value="NZ_LR743507.1"/>
</dbReference>
<proteinExistence type="predicted"/>
<dbReference type="InterPro" id="IPR038691">
    <property type="entry name" value="ComJ_sf"/>
</dbReference>
<name>A0A679IJP4_VARPD</name>